<evidence type="ECO:0000313" key="1">
    <source>
        <dbReference type="EMBL" id="MPC15185.1"/>
    </source>
</evidence>
<comment type="caution">
    <text evidence="1">The sequence shown here is derived from an EMBL/GenBank/DDBJ whole genome shotgun (WGS) entry which is preliminary data.</text>
</comment>
<name>A0A5B7D1J3_PORTR</name>
<sequence length="106" mass="11351">MSRLPVNHDGHRDSTSIQLILTAPSPHTDLVTVVCVFEGTSQVFSGVGGGRGQQHGIRDFCRTRSLLHISRSTLAATLKDSQHLSFLSGKCHEGGEAVDGSQVVKK</sequence>
<gene>
    <name evidence="1" type="ORF">E2C01_007969</name>
</gene>
<evidence type="ECO:0000313" key="2">
    <source>
        <dbReference type="Proteomes" id="UP000324222"/>
    </source>
</evidence>
<keyword evidence="2" id="KW-1185">Reference proteome</keyword>
<dbReference type="EMBL" id="VSRR010000407">
    <property type="protein sequence ID" value="MPC15185.1"/>
    <property type="molecule type" value="Genomic_DNA"/>
</dbReference>
<dbReference type="Proteomes" id="UP000324222">
    <property type="component" value="Unassembled WGS sequence"/>
</dbReference>
<accession>A0A5B7D1J3</accession>
<organism evidence="1 2">
    <name type="scientific">Portunus trituberculatus</name>
    <name type="common">Swimming crab</name>
    <name type="synonym">Neptunus trituberculatus</name>
    <dbReference type="NCBI Taxonomy" id="210409"/>
    <lineage>
        <taxon>Eukaryota</taxon>
        <taxon>Metazoa</taxon>
        <taxon>Ecdysozoa</taxon>
        <taxon>Arthropoda</taxon>
        <taxon>Crustacea</taxon>
        <taxon>Multicrustacea</taxon>
        <taxon>Malacostraca</taxon>
        <taxon>Eumalacostraca</taxon>
        <taxon>Eucarida</taxon>
        <taxon>Decapoda</taxon>
        <taxon>Pleocyemata</taxon>
        <taxon>Brachyura</taxon>
        <taxon>Eubrachyura</taxon>
        <taxon>Portunoidea</taxon>
        <taxon>Portunidae</taxon>
        <taxon>Portuninae</taxon>
        <taxon>Portunus</taxon>
    </lineage>
</organism>
<protein>
    <submittedName>
        <fullName evidence="1">Uncharacterized protein</fullName>
    </submittedName>
</protein>
<reference evidence="1 2" key="1">
    <citation type="submission" date="2019-05" db="EMBL/GenBank/DDBJ databases">
        <title>Another draft genome of Portunus trituberculatus and its Hox gene families provides insights of decapod evolution.</title>
        <authorList>
            <person name="Jeong J.-H."/>
            <person name="Song I."/>
            <person name="Kim S."/>
            <person name="Choi T."/>
            <person name="Kim D."/>
            <person name="Ryu S."/>
            <person name="Kim W."/>
        </authorList>
    </citation>
    <scope>NUCLEOTIDE SEQUENCE [LARGE SCALE GENOMIC DNA]</scope>
    <source>
        <tissue evidence="1">Muscle</tissue>
    </source>
</reference>
<dbReference type="AlphaFoldDB" id="A0A5B7D1J3"/>
<proteinExistence type="predicted"/>